<dbReference type="GO" id="GO:0004674">
    <property type="term" value="F:protein serine/threonine kinase activity"/>
    <property type="evidence" value="ECO:0007669"/>
    <property type="project" value="UniProtKB-KW"/>
</dbReference>
<feature type="region of interest" description="Disordered" evidence="6">
    <location>
        <begin position="1"/>
        <end position="43"/>
    </location>
</feature>
<evidence type="ECO:0000256" key="3">
    <source>
        <dbReference type="ARBA" id="ARBA00022777"/>
    </source>
</evidence>
<dbReference type="SUPFAM" id="SSF56112">
    <property type="entry name" value="Protein kinase-like (PK-like)"/>
    <property type="match status" value="1"/>
</dbReference>
<dbReference type="STRING" id="497964.CfE428DRAFT_4017"/>
<evidence type="ECO:0000256" key="1">
    <source>
        <dbReference type="ARBA" id="ARBA00022679"/>
    </source>
</evidence>
<dbReference type="PROSITE" id="PS00107">
    <property type="entry name" value="PROTEIN_KINASE_ATP"/>
    <property type="match status" value="1"/>
</dbReference>
<evidence type="ECO:0000259" key="7">
    <source>
        <dbReference type="PROSITE" id="PS50011"/>
    </source>
</evidence>
<dbReference type="GO" id="GO:0005524">
    <property type="term" value="F:ATP binding"/>
    <property type="evidence" value="ECO:0007669"/>
    <property type="project" value="UniProtKB-UniRule"/>
</dbReference>
<dbReference type="PROSITE" id="PS50011">
    <property type="entry name" value="PROTEIN_KINASE_DOM"/>
    <property type="match status" value="1"/>
</dbReference>
<evidence type="ECO:0000256" key="6">
    <source>
        <dbReference type="SAM" id="MobiDB-lite"/>
    </source>
</evidence>
<comment type="caution">
    <text evidence="8">The sequence shown here is derived from an EMBL/GenBank/DDBJ whole genome shotgun (WGS) entry which is preliminary data.</text>
</comment>
<dbReference type="Gene3D" id="3.30.200.20">
    <property type="entry name" value="Phosphorylase Kinase, domain 1"/>
    <property type="match status" value="1"/>
</dbReference>
<protein>
    <submittedName>
        <fullName evidence="8">Serine/threonine protein kinase</fullName>
    </submittedName>
</protein>
<organism evidence="8 9">
    <name type="scientific">Chthoniobacter flavus Ellin428</name>
    <dbReference type="NCBI Taxonomy" id="497964"/>
    <lineage>
        <taxon>Bacteria</taxon>
        <taxon>Pseudomonadati</taxon>
        <taxon>Verrucomicrobiota</taxon>
        <taxon>Spartobacteria</taxon>
        <taxon>Chthoniobacterales</taxon>
        <taxon>Chthoniobacteraceae</taxon>
        <taxon>Chthoniobacter</taxon>
    </lineage>
</organism>
<dbReference type="SMART" id="SM00220">
    <property type="entry name" value="S_TKc"/>
    <property type="match status" value="1"/>
</dbReference>
<keyword evidence="2 5" id="KW-0547">Nucleotide-binding</keyword>
<keyword evidence="3 8" id="KW-0418">Kinase</keyword>
<dbReference type="Gene3D" id="1.10.510.10">
    <property type="entry name" value="Transferase(Phosphotransferase) domain 1"/>
    <property type="match status" value="1"/>
</dbReference>
<keyword evidence="4 5" id="KW-0067">ATP-binding</keyword>
<keyword evidence="1" id="KW-0808">Transferase</keyword>
<dbReference type="Proteomes" id="UP000005824">
    <property type="component" value="Unassembled WGS sequence"/>
</dbReference>
<dbReference type="PANTHER" id="PTHR43289">
    <property type="entry name" value="MITOGEN-ACTIVATED PROTEIN KINASE KINASE KINASE 20-RELATED"/>
    <property type="match status" value="1"/>
</dbReference>
<evidence type="ECO:0000256" key="5">
    <source>
        <dbReference type="PROSITE-ProRule" id="PRU10141"/>
    </source>
</evidence>
<keyword evidence="8" id="KW-0723">Serine/threonine-protein kinase</keyword>
<name>B4D528_9BACT</name>
<dbReference type="AlphaFoldDB" id="B4D528"/>
<dbReference type="InterPro" id="IPR017441">
    <property type="entry name" value="Protein_kinase_ATP_BS"/>
</dbReference>
<dbReference type="InParanoid" id="B4D528"/>
<dbReference type="CDD" id="cd14014">
    <property type="entry name" value="STKc_PknB_like"/>
    <property type="match status" value="1"/>
</dbReference>
<proteinExistence type="predicted"/>
<dbReference type="PROSITE" id="PS00108">
    <property type="entry name" value="PROTEIN_KINASE_ST"/>
    <property type="match status" value="1"/>
</dbReference>
<feature type="region of interest" description="Disordered" evidence="6">
    <location>
        <begin position="615"/>
        <end position="663"/>
    </location>
</feature>
<evidence type="ECO:0000313" key="8">
    <source>
        <dbReference type="EMBL" id="EDY18631.1"/>
    </source>
</evidence>
<accession>B4D528</accession>
<evidence type="ECO:0000256" key="4">
    <source>
        <dbReference type="ARBA" id="ARBA00022840"/>
    </source>
</evidence>
<dbReference type="PANTHER" id="PTHR43289:SF6">
    <property type="entry name" value="SERINE_THREONINE-PROTEIN KINASE NEKL-3"/>
    <property type="match status" value="1"/>
</dbReference>
<feature type="compositionally biased region" description="Low complexity" evidence="6">
    <location>
        <begin position="786"/>
        <end position="800"/>
    </location>
</feature>
<sequence>MIEPGCFGDLVPTENQPLLSMADDPSSTPKPTADGPSELRGLDPGELLARGLQTVRPSVGAGPWEPPTLEEVSRLLPQYRIEQLIGRGGMGAVYKGIQLNLDRPVAIKLLPAEMAMDEAFVARFEREARTLAKLQHSRIVTIFDFGRTAEGHLYFVMEYIDGTDLRRILRGPGLDPEQALALVGQLCDALQAAHREGIVHRDLKPENVLITRDGYVKLADFGLARPPQEEGAPNLTQTNLVLGTPDYMAPEQRFGAARADARSDIFALGVMLYEMLTGQTPRGVFDPPSHKVKMDVRIDEVVLKALQSEPERRYQKASELKTAVENIRTTPLPAPAPASPATVARSRSRMPIYAAATGVLLLATLGAASYLYRSKTKPTPQSAHATPAPGLDEATAQRLEKIVPQYVWLFHNNELRFLSDGTATHPGFKGGFRWSVDRTVHNAPTIRLAEQGEEPKRALKSVLWFYPDFSGFTNYEYIDNWEGSGTGGVRLGVRLPLPNQVAAATPDTNPLAAQIRDSLAKAKGVYEALVGRPWAWTDLGSTNPASIVRFEPDGHCSGGWTWELIDRLDGTFLVDCSWGENGHQYLVFDPSLESFDSYDSTWTCVVKGQRVKSGDSTSTVATAPVNPTPIVAPGPSVASQTEPVNAPVATPAPEPASAPKAAPSLEDRPLYKALIGYKWTWWRGDGKGGTWRTTLTFHPDGTVSNPADHHTWYWWITNEQTVHLQFHPEPGSPPVPNFNEGMTVTFNAPLTHFRGLYIPDPKKPDGIGERAEPVSVAHTLSPPATPAQTAPQPATPAPTSVVAKATPVPASPAARRAAQIYDAIVGYHWTWANEGDTKPPLVVEFAWDGHVSGGWTWKPVYKPDGETLIDCAWGDNGHEYLRMNEACDGFVAFNRDGQFNVKGQRLGPIGQAANLDALAASVSAEAVAKSPAKQIEPLLEPCLNAILAPLGDNPQMPRVPVEKLQAVLSGEAVKAKTPARKQIYQYAQAVCESLTNGMDERALTKATAASSSWVPSLSNGGSIINTMPLHGRDAGRAGEAIRKKQKDERAYADKRADQYSIFMESSAYKAWVAKAALLRQNVMGLYTKLVQLEAAESAPAK</sequence>
<evidence type="ECO:0000256" key="2">
    <source>
        <dbReference type="ARBA" id="ARBA00022741"/>
    </source>
</evidence>
<feature type="binding site" evidence="5">
    <location>
        <position position="108"/>
    </location>
    <ligand>
        <name>ATP</name>
        <dbReference type="ChEBI" id="CHEBI:30616"/>
    </ligand>
</feature>
<dbReference type="InterPro" id="IPR008271">
    <property type="entry name" value="Ser/Thr_kinase_AS"/>
</dbReference>
<dbReference type="eggNOG" id="COG0515">
    <property type="taxonomic scope" value="Bacteria"/>
</dbReference>
<dbReference type="Pfam" id="PF00069">
    <property type="entry name" value="Pkinase"/>
    <property type="match status" value="1"/>
</dbReference>
<dbReference type="InterPro" id="IPR000719">
    <property type="entry name" value="Prot_kinase_dom"/>
</dbReference>
<reference evidence="8 9" key="1">
    <citation type="journal article" date="2011" name="J. Bacteriol.">
        <title>Genome sequence of Chthoniobacter flavus Ellin428, an aerobic heterotrophic soil bacterium.</title>
        <authorList>
            <person name="Kant R."/>
            <person name="van Passel M.W."/>
            <person name="Palva A."/>
            <person name="Lucas S."/>
            <person name="Lapidus A."/>
            <person name="Glavina Del Rio T."/>
            <person name="Dalin E."/>
            <person name="Tice H."/>
            <person name="Bruce D."/>
            <person name="Goodwin L."/>
            <person name="Pitluck S."/>
            <person name="Larimer F.W."/>
            <person name="Land M.L."/>
            <person name="Hauser L."/>
            <person name="Sangwan P."/>
            <person name="de Vos W.M."/>
            <person name="Janssen P.H."/>
            <person name="Smidt H."/>
        </authorList>
    </citation>
    <scope>NUCLEOTIDE SEQUENCE [LARGE SCALE GENOMIC DNA]</scope>
    <source>
        <strain evidence="8 9">Ellin428</strain>
    </source>
</reference>
<feature type="domain" description="Protein kinase" evidence="7">
    <location>
        <begin position="79"/>
        <end position="327"/>
    </location>
</feature>
<evidence type="ECO:0000313" key="9">
    <source>
        <dbReference type="Proteomes" id="UP000005824"/>
    </source>
</evidence>
<feature type="region of interest" description="Disordered" evidence="6">
    <location>
        <begin position="779"/>
        <end position="800"/>
    </location>
</feature>
<dbReference type="EMBL" id="ABVL01000012">
    <property type="protein sequence ID" value="EDY18631.1"/>
    <property type="molecule type" value="Genomic_DNA"/>
</dbReference>
<dbReference type="InterPro" id="IPR011009">
    <property type="entry name" value="Kinase-like_dom_sf"/>
</dbReference>
<gene>
    <name evidence="8" type="ORF">CfE428DRAFT_4017</name>
</gene>
<keyword evidence="9" id="KW-1185">Reference proteome</keyword>